<feature type="compositionally biased region" description="Polar residues" evidence="1">
    <location>
        <begin position="42"/>
        <end position="56"/>
    </location>
</feature>
<proteinExistence type="predicted"/>
<protein>
    <submittedName>
        <fullName evidence="2">Uncharacterized protein</fullName>
    </submittedName>
</protein>
<gene>
    <name evidence="2" type="ORF">Scep_004038</name>
</gene>
<organism evidence="2 3">
    <name type="scientific">Stephania cephalantha</name>
    <dbReference type="NCBI Taxonomy" id="152367"/>
    <lineage>
        <taxon>Eukaryota</taxon>
        <taxon>Viridiplantae</taxon>
        <taxon>Streptophyta</taxon>
        <taxon>Embryophyta</taxon>
        <taxon>Tracheophyta</taxon>
        <taxon>Spermatophyta</taxon>
        <taxon>Magnoliopsida</taxon>
        <taxon>Ranunculales</taxon>
        <taxon>Menispermaceae</taxon>
        <taxon>Menispermoideae</taxon>
        <taxon>Cissampelideae</taxon>
        <taxon>Stephania</taxon>
    </lineage>
</organism>
<evidence type="ECO:0000313" key="2">
    <source>
        <dbReference type="EMBL" id="KAK9157464.1"/>
    </source>
</evidence>
<dbReference type="AlphaFoldDB" id="A0AAP0PWW7"/>
<name>A0AAP0PWW7_9MAGN</name>
<feature type="region of interest" description="Disordered" evidence="1">
    <location>
        <begin position="26"/>
        <end position="80"/>
    </location>
</feature>
<evidence type="ECO:0000256" key="1">
    <source>
        <dbReference type="SAM" id="MobiDB-lite"/>
    </source>
</evidence>
<sequence length="106" mass="11924">MQNPNSRAPQPLHSGEVELNQFSRSELTTPAKMVEVEPPIQQPNDRVGQSKSSQTIEQKEGVGNDDEGECEEEEFEEISNGPKCESIWCENIPSQFRCKFVAKNSK</sequence>
<evidence type="ECO:0000313" key="3">
    <source>
        <dbReference type="Proteomes" id="UP001419268"/>
    </source>
</evidence>
<feature type="compositionally biased region" description="Acidic residues" evidence="1">
    <location>
        <begin position="63"/>
        <end position="77"/>
    </location>
</feature>
<keyword evidence="3" id="KW-1185">Reference proteome</keyword>
<accession>A0AAP0PWW7</accession>
<dbReference type="Proteomes" id="UP001419268">
    <property type="component" value="Unassembled WGS sequence"/>
</dbReference>
<reference evidence="2 3" key="1">
    <citation type="submission" date="2024-01" db="EMBL/GenBank/DDBJ databases">
        <title>Genome assemblies of Stephania.</title>
        <authorList>
            <person name="Yang L."/>
        </authorList>
    </citation>
    <scope>NUCLEOTIDE SEQUENCE [LARGE SCALE GENOMIC DNA]</scope>
    <source>
        <strain evidence="2">JXDWG</strain>
        <tissue evidence="2">Leaf</tissue>
    </source>
</reference>
<dbReference type="EMBL" id="JBBNAG010000002">
    <property type="protein sequence ID" value="KAK9157464.1"/>
    <property type="molecule type" value="Genomic_DNA"/>
</dbReference>
<comment type="caution">
    <text evidence="2">The sequence shown here is derived from an EMBL/GenBank/DDBJ whole genome shotgun (WGS) entry which is preliminary data.</text>
</comment>